<feature type="coiled-coil region" evidence="1">
    <location>
        <begin position="77"/>
        <end position="121"/>
    </location>
</feature>
<evidence type="ECO:0000256" key="2">
    <source>
        <dbReference type="SAM" id="MobiDB-lite"/>
    </source>
</evidence>
<dbReference type="AlphaFoldDB" id="A0A5J4TCZ3"/>
<evidence type="ECO:0000313" key="4">
    <source>
        <dbReference type="EMBL" id="KAA6356306.1"/>
    </source>
</evidence>
<keyword evidence="3" id="KW-0472">Membrane</keyword>
<dbReference type="EMBL" id="SNRW01033205">
    <property type="protein sequence ID" value="KAA6356306.1"/>
    <property type="molecule type" value="Genomic_DNA"/>
</dbReference>
<feature type="transmembrane region" description="Helical" evidence="3">
    <location>
        <begin position="6"/>
        <end position="22"/>
    </location>
</feature>
<name>A0A5J4TCZ3_9EUKA</name>
<dbReference type="Proteomes" id="UP000324800">
    <property type="component" value="Unassembled WGS sequence"/>
</dbReference>
<organism evidence="4 5">
    <name type="scientific">Streblomastix strix</name>
    <dbReference type="NCBI Taxonomy" id="222440"/>
    <lineage>
        <taxon>Eukaryota</taxon>
        <taxon>Metamonada</taxon>
        <taxon>Preaxostyla</taxon>
        <taxon>Oxymonadida</taxon>
        <taxon>Streblomastigidae</taxon>
        <taxon>Streblomastix</taxon>
    </lineage>
</organism>
<feature type="region of interest" description="Disordered" evidence="2">
    <location>
        <begin position="45"/>
        <end position="72"/>
    </location>
</feature>
<evidence type="ECO:0000313" key="5">
    <source>
        <dbReference type="Proteomes" id="UP000324800"/>
    </source>
</evidence>
<sequence>MIVLSFIGIMILLIGGCVVWISKTDIPGAQDAAIMRSVKEANDVSEQDTLIKQSSTMKGQKRSQDVQNRKPALIETIREQRERRRREQEEQEIAEEEAIARAQALREQEELNQLLNEEDDE</sequence>
<proteinExistence type="predicted"/>
<comment type="caution">
    <text evidence="4">The sequence shown here is derived from an EMBL/GenBank/DDBJ whole genome shotgun (WGS) entry which is preliminary data.</text>
</comment>
<gene>
    <name evidence="4" type="ORF">EZS28_048167</name>
</gene>
<accession>A0A5J4TCZ3</accession>
<protein>
    <submittedName>
        <fullName evidence="4">Uncharacterized protein</fullName>
    </submittedName>
</protein>
<keyword evidence="3" id="KW-1133">Transmembrane helix</keyword>
<feature type="compositionally biased region" description="Polar residues" evidence="2">
    <location>
        <begin position="47"/>
        <end position="58"/>
    </location>
</feature>
<reference evidence="4 5" key="1">
    <citation type="submission" date="2019-03" db="EMBL/GenBank/DDBJ databases">
        <title>Single cell metagenomics reveals metabolic interactions within the superorganism composed of flagellate Streblomastix strix and complex community of Bacteroidetes bacteria on its surface.</title>
        <authorList>
            <person name="Treitli S.C."/>
            <person name="Kolisko M."/>
            <person name="Husnik F."/>
            <person name="Keeling P."/>
            <person name="Hampl V."/>
        </authorList>
    </citation>
    <scope>NUCLEOTIDE SEQUENCE [LARGE SCALE GENOMIC DNA]</scope>
    <source>
        <strain evidence="4">ST1C</strain>
    </source>
</reference>
<keyword evidence="1" id="KW-0175">Coiled coil</keyword>
<keyword evidence="3" id="KW-0812">Transmembrane</keyword>
<evidence type="ECO:0000256" key="3">
    <source>
        <dbReference type="SAM" id="Phobius"/>
    </source>
</evidence>
<evidence type="ECO:0000256" key="1">
    <source>
        <dbReference type="SAM" id="Coils"/>
    </source>
</evidence>